<accession>A0A8H4RHW6</accession>
<feature type="compositionally biased region" description="Basic and acidic residues" evidence="1">
    <location>
        <begin position="512"/>
        <end position="534"/>
    </location>
</feature>
<reference evidence="2 3" key="1">
    <citation type="submission" date="2020-03" db="EMBL/GenBank/DDBJ databases">
        <title>Draft Genome Sequence of Cudoniella acicularis.</title>
        <authorList>
            <person name="Buettner E."/>
            <person name="Kellner H."/>
        </authorList>
    </citation>
    <scope>NUCLEOTIDE SEQUENCE [LARGE SCALE GENOMIC DNA]</scope>
    <source>
        <strain evidence="2 3">DSM 108380</strain>
    </source>
</reference>
<dbReference type="EMBL" id="JAAMPI010000556">
    <property type="protein sequence ID" value="KAF4630380.1"/>
    <property type="molecule type" value="Genomic_DNA"/>
</dbReference>
<gene>
    <name evidence="2" type="ORF">G7Y89_g7764</name>
</gene>
<name>A0A8H4RHW6_9HELO</name>
<dbReference type="AlphaFoldDB" id="A0A8H4RHW6"/>
<evidence type="ECO:0000256" key="1">
    <source>
        <dbReference type="SAM" id="MobiDB-lite"/>
    </source>
</evidence>
<feature type="compositionally biased region" description="Polar residues" evidence="1">
    <location>
        <begin position="537"/>
        <end position="555"/>
    </location>
</feature>
<dbReference type="OrthoDB" id="4776573at2759"/>
<protein>
    <submittedName>
        <fullName evidence="2">Uncharacterized protein</fullName>
    </submittedName>
</protein>
<evidence type="ECO:0000313" key="2">
    <source>
        <dbReference type="EMBL" id="KAF4630380.1"/>
    </source>
</evidence>
<proteinExistence type="predicted"/>
<comment type="caution">
    <text evidence="2">The sequence shown here is derived from an EMBL/GenBank/DDBJ whole genome shotgun (WGS) entry which is preliminary data.</text>
</comment>
<sequence>MFTQSSGFAASTASLNHFNFELPRVNSSSPLDTRRLSSNFRPSDACREPIYEDEEEQYDREHAGSRLSSIRSTSIHKLGVKEKTGLGKSATFASLRKKVSFNEFGEKMNSLAEKMRFGGSKIDISELFPPPPPPPNPELAYDFRPPPFDRTVDLMASCDIPELPVQFTMQKPRASGRRSRSHALFTLPRTVRRKIYRFCFPDECRKISLSPHSATQHAFNELYFASPWDILEDVKGGLKAFRKLRQDLMIYFWTEYEFHVTLTPTAGPMFSPLSVVWLPNYLDIVQKLTVEVDLTRFGTAYHPSSPLFSLKKAKERRMFEEIIEGINKRRGKSTMEALSILCRRYHGYHDPKLFGLESFDDLEDDDRYNFSDESHYAVQVVHARSDPLPYCPEEVMSLFDCTVNLHKVLRCLRLAGLFYHYSHGLMEVTMMIDDKLVYVKPAGPAWPIPPSPGSIVASSRSSPHAASYETTCGVGPDIAELARILNENKSVAENIGEELHRYDSSIYTESVPDDKPSKGEENMKVSRHGGKEPADQGTYQSLTASPPSSIFSKRTSSPRRNSRALSPKPQAIRPFSPNTMNEMNERDPIYQRSVLAFRASRGLDLSSNRSSSAQVVERPNIETPGDMKRCTTSLCITQKGKAQKISEKVANTFRCST</sequence>
<keyword evidence="3" id="KW-1185">Reference proteome</keyword>
<dbReference type="Proteomes" id="UP000566819">
    <property type="component" value="Unassembled WGS sequence"/>
</dbReference>
<evidence type="ECO:0000313" key="3">
    <source>
        <dbReference type="Proteomes" id="UP000566819"/>
    </source>
</evidence>
<feature type="region of interest" description="Disordered" evidence="1">
    <location>
        <begin position="505"/>
        <end position="583"/>
    </location>
</feature>
<organism evidence="2 3">
    <name type="scientific">Cudoniella acicularis</name>
    <dbReference type="NCBI Taxonomy" id="354080"/>
    <lineage>
        <taxon>Eukaryota</taxon>
        <taxon>Fungi</taxon>
        <taxon>Dikarya</taxon>
        <taxon>Ascomycota</taxon>
        <taxon>Pezizomycotina</taxon>
        <taxon>Leotiomycetes</taxon>
        <taxon>Helotiales</taxon>
        <taxon>Tricladiaceae</taxon>
        <taxon>Cudoniella</taxon>
    </lineage>
</organism>